<dbReference type="Gene3D" id="1.10.490.10">
    <property type="entry name" value="Globins"/>
    <property type="match status" value="1"/>
</dbReference>
<dbReference type="GO" id="GO:0019825">
    <property type="term" value="F:oxygen binding"/>
    <property type="evidence" value="ECO:0007669"/>
    <property type="project" value="InterPro"/>
</dbReference>
<evidence type="ECO:0000313" key="3">
    <source>
        <dbReference type="Proteomes" id="UP000614601"/>
    </source>
</evidence>
<evidence type="ECO:0008006" key="4">
    <source>
        <dbReference type="Google" id="ProtNLM"/>
    </source>
</evidence>
<dbReference type="SUPFAM" id="SSF46458">
    <property type="entry name" value="Globin-like"/>
    <property type="match status" value="1"/>
</dbReference>
<evidence type="ECO:0000313" key="2">
    <source>
        <dbReference type="EMBL" id="CAD5215466.1"/>
    </source>
</evidence>
<dbReference type="EMBL" id="CAJFCW020000003">
    <property type="protein sequence ID" value="CAG9104132.1"/>
    <property type="molecule type" value="Genomic_DNA"/>
</dbReference>
<dbReference type="InterPro" id="IPR009050">
    <property type="entry name" value="Globin-like_sf"/>
</dbReference>
<dbReference type="Proteomes" id="UP000783686">
    <property type="component" value="Unassembled WGS sequence"/>
</dbReference>
<dbReference type="AlphaFoldDB" id="A0A811KJJ0"/>
<dbReference type="InterPro" id="IPR012292">
    <property type="entry name" value="Globin/Proto"/>
</dbReference>
<reference evidence="2" key="1">
    <citation type="submission" date="2020-09" db="EMBL/GenBank/DDBJ databases">
        <authorList>
            <person name="Kikuchi T."/>
        </authorList>
    </citation>
    <scope>NUCLEOTIDE SEQUENCE</scope>
    <source>
        <strain evidence="2">SH1</strain>
    </source>
</reference>
<feature type="compositionally biased region" description="Polar residues" evidence="1">
    <location>
        <begin position="1"/>
        <end position="10"/>
    </location>
</feature>
<feature type="compositionally biased region" description="Basic and acidic residues" evidence="1">
    <location>
        <begin position="25"/>
        <end position="37"/>
    </location>
</feature>
<dbReference type="GO" id="GO:0020037">
    <property type="term" value="F:heme binding"/>
    <property type="evidence" value="ECO:0007669"/>
    <property type="project" value="InterPro"/>
</dbReference>
<dbReference type="InterPro" id="IPR044399">
    <property type="entry name" value="Mb-like_M"/>
</dbReference>
<dbReference type="EMBL" id="CAJFDH010000003">
    <property type="protein sequence ID" value="CAD5215466.1"/>
    <property type="molecule type" value="Genomic_DNA"/>
</dbReference>
<feature type="region of interest" description="Disordered" evidence="1">
    <location>
        <begin position="1"/>
        <end position="37"/>
    </location>
</feature>
<protein>
    <recommendedName>
        <fullName evidence="4">Globin family profile domain-containing protein</fullName>
    </recommendedName>
</protein>
<dbReference type="OrthoDB" id="5854162at2759"/>
<evidence type="ECO:0000256" key="1">
    <source>
        <dbReference type="SAM" id="MobiDB-lite"/>
    </source>
</evidence>
<feature type="region of interest" description="Disordered" evidence="1">
    <location>
        <begin position="189"/>
        <end position="238"/>
    </location>
</feature>
<organism evidence="2 3">
    <name type="scientific">Bursaphelenchus okinawaensis</name>
    <dbReference type="NCBI Taxonomy" id="465554"/>
    <lineage>
        <taxon>Eukaryota</taxon>
        <taxon>Metazoa</taxon>
        <taxon>Ecdysozoa</taxon>
        <taxon>Nematoda</taxon>
        <taxon>Chromadorea</taxon>
        <taxon>Rhabditida</taxon>
        <taxon>Tylenchina</taxon>
        <taxon>Tylenchomorpha</taxon>
        <taxon>Aphelenchoidea</taxon>
        <taxon>Aphelenchoididae</taxon>
        <taxon>Bursaphelenchus</taxon>
    </lineage>
</organism>
<accession>A0A811KJJ0</accession>
<name>A0A811KJJ0_9BILA</name>
<proteinExistence type="predicted"/>
<dbReference type="CDD" id="cd01040">
    <property type="entry name" value="Mb-like"/>
    <property type="match status" value="1"/>
</dbReference>
<keyword evidence="3" id="KW-1185">Reference proteome</keyword>
<gene>
    <name evidence="2" type="ORF">BOKJ2_LOCUS6107</name>
</gene>
<sequence>MGNTKSTEADNSGGEEKPEIKKKKEKDVPKASTCKEKSFLSSSQKEILKYSMTNAKEDLGQRIFTRVMDKRDDFRNFVEGLSKEERRELTDRLREFLINVVDNVNDAEEMDNLSKRFGSQHAQLRASGFKPDFFVGVADSMTTECVFLDGAAHGATECLVAWSQLTSQVFSAVRDGYYAELRRLRRLSTAKSTTEENPDQSKDADAVSSKSGEDSTSLTLDDKEEGRNNQLLAPPPSY</sequence>
<feature type="compositionally biased region" description="Polar residues" evidence="1">
    <location>
        <begin position="208"/>
        <end position="219"/>
    </location>
</feature>
<dbReference type="Proteomes" id="UP000614601">
    <property type="component" value="Unassembled WGS sequence"/>
</dbReference>
<comment type="caution">
    <text evidence="2">The sequence shown here is derived from an EMBL/GenBank/DDBJ whole genome shotgun (WGS) entry which is preliminary data.</text>
</comment>